<dbReference type="Proteomes" id="UP001526143">
    <property type="component" value="Unassembled WGS sequence"/>
</dbReference>
<sequence>MNGFAFVSQPLYLFSHFFEDKAIEHLLGERIKGEVLNNDKLGIVMDKLSKYKLTRIFIIIELSLINKYGISTKYSHFYIF</sequence>
<evidence type="ECO:0000313" key="2">
    <source>
        <dbReference type="EMBL" id="MCV3216993.1"/>
    </source>
</evidence>
<comment type="caution">
    <text evidence="2">The sequence shown here is derived from an EMBL/GenBank/DDBJ whole genome shotgun (WGS) entry which is preliminary data.</text>
</comment>
<keyword evidence="3" id="KW-1185">Reference proteome</keyword>
<gene>
    <name evidence="2" type="ORF">OGM63_26390</name>
</gene>
<dbReference type="Pfam" id="PF14104">
    <property type="entry name" value="DUF4277"/>
    <property type="match status" value="1"/>
</dbReference>
<reference evidence="2 3" key="1">
    <citation type="submission" date="2022-10" db="EMBL/GenBank/DDBJ databases">
        <title>Identification of biosynthetic pathway for the production of the potent trypsin inhibitor radiosumin.</title>
        <authorList>
            <person name="Fewer D.P."/>
            <person name="Delbaje E."/>
            <person name="Ouyang X."/>
            <person name="Agostino P.D."/>
            <person name="Wahlsten M."/>
            <person name="Jokela J."/>
            <person name="Permi P."/>
            <person name="Haapaniemi E."/>
            <person name="Koistinen H."/>
        </authorList>
    </citation>
    <scope>NUCLEOTIDE SEQUENCE [LARGE SCALE GENOMIC DNA]</scope>
    <source>
        <strain evidence="2 3">NIES-515</strain>
    </source>
</reference>
<evidence type="ECO:0000313" key="3">
    <source>
        <dbReference type="Proteomes" id="UP001526143"/>
    </source>
</evidence>
<feature type="domain" description="DUF4277" evidence="1">
    <location>
        <begin position="1"/>
        <end position="60"/>
    </location>
</feature>
<proteinExistence type="predicted"/>
<organism evidence="2 3">
    <name type="scientific">Plectonema radiosum NIES-515</name>
    <dbReference type="NCBI Taxonomy" id="2986073"/>
    <lineage>
        <taxon>Bacteria</taxon>
        <taxon>Bacillati</taxon>
        <taxon>Cyanobacteriota</taxon>
        <taxon>Cyanophyceae</taxon>
        <taxon>Oscillatoriophycideae</taxon>
        <taxon>Oscillatoriales</taxon>
        <taxon>Microcoleaceae</taxon>
        <taxon>Plectonema</taxon>
    </lineage>
</organism>
<dbReference type="InterPro" id="IPR025457">
    <property type="entry name" value="DUF4277"/>
</dbReference>
<protein>
    <submittedName>
        <fullName evidence="2">DUF4277 domain-containing protein</fullName>
    </submittedName>
</protein>
<evidence type="ECO:0000259" key="1">
    <source>
        <dbReference type="Pfam" id="PF14104"/>
    </source>
</evidence>
<name>A0ABT3B6I9_9CYAN</name>
<accession>A0ABT3B6I9</accession>
<dbReference type="EMBL" id="JAOWRF010000372">
    <property type="protein sequence ID" value="MCV3216993.1"/>
    <property type="molecule type" value="Genomic_DNA"/>
</dbReference>